<dbReference type="AlphaFoldDB" id="A0AAD5UD79"/>
<dbReference type="Proteomes" id="UP001210925">
    <property type="component" value="Unassembled WGS sequence"/>
</dbReference>
<dbReference type="CDD" id="cd20336">
    <property type="entry name" value="Rcat_RBR"/>
    <property type="match status" value="1"/>
</dbReference>
<evidence type="ECO:0000256" key="5">
    <source>
        <dbReference type="ARBA" id="ARBA00022786"/>
    </source>
</evidence>
<evidence type="ECO:0000256" key="2">
    <source>
        <dbReference type="ARBA" id="ARBA00022723"/>
    </source>
</evidence>
<dbReference type="Pfam" id="PF22191">
    <property type="entry name" value="IBR_1"/>
    <property type="match status" value="1"/>
</dbReference>
<keyword evidence="5" id="KW-0833">Ubl conjugation pathway</keyword>
<proteinExistence type="predicted"/>
<keyword evidence="3" id="KW-0677">Repeat</keyword>
<dbReference type="SUPFAM" id="SSF57850">
    <property type="entry name" value="RING/U-box"/>
    <property type="match status" value="1"/>
</dbReference>
<comment type="caution">
    <text evidence="8">The sequence shown here is derived from an EMBL/GenBank/DDBJ whole genome shotgun (WGS) entry which is preliminary data.</text>
</comment>
<accession>A0AAD5UD79</accession>
<gene>
    <name evidence="8" type="ORF">HK103_002365</name>
</gene>
<keyword evidence="6" id="KW-0862">Zinc</keyword>
<evidence type="ECO:0000259" key="7">
    <source>
        <dbReference type="PROSITE" id="PS51873"/>
    </source>
</evidence>
<dbReference type="Gene3D" id="1.20.120.1750">
    <property type="match status" value="1"/>
</dbReference>
<keyword evidence="9" id="KW-1185">Reference proteome</keyword>
<organism evidence="8 9">
    <name type="scientific">Boothiomyces macroporosus</name>
    <dbReference type="NCBI Taxonomy" id="261099"/>
    <lineage>
        <taxon>Eukaryota</taxon>
        <taxon>Fungi</taxon>
        <taxon>Fungi incertae sedis</taxon>
        <taxon>Chytridiomycota</taxon>
        <taxon>Chytridiomycota incertae sedis</taxon>
        <taxon>Chytridiomycetes</taxon>
        <taxon>Rhizophydiales</taxon>
        <taxon>Terramycetaceae</taxon>
        <taxon>Boothiomyces</taxon>
    </lineage>
</organism>
<dbReference type="PROSITE" id="PS51873">
    <property type="entry name" value="TRIAD"/>
    <property type="match status" value="1"/>
</dbReference>
<evidence type="ECO:0000313" key="8">
    <source>
        <dbReference type="EMBL" id="KAJ3251497.1"/>
    </source>
</evidence>
<keyword evidence="1" id="KW-0808">Transferase</keyword>
<keyword evidence="4" id="KW-0863">Zinc-finger</keyword>
<reference evidence="8" key="1">
    <citation type="submission" date="2020-05" db="EMBL/GenBank/DDBJ databases">
        <title>Phylogenomic resolution of chytrid fungi.</title>
        <authorList>
            <person name="Stajich J.E."/>
            <person name="Amses K."/>
            <person name="Simmons R."/>
            <person name="Seto K."/>
            <person name="Myers J."/>
            <person name="Bonds A."/>
            <person name="Quandt C.A."/>
            <person name="Barry K."/>
            <person name="Liu P."/>
            <person name="Grigoriev I."/>
            <person name="Longcore J.E."/>
            <person name="James T.Y."/>
        </authorList>
    </citation>
    <scope>NUCLEOTIDE SEQUENCE</scope>
    <source>
        <strain evidence="8">PLAUS21</strain>
    </source>
</reference>
<dbReference type="GO" id="GO:0016740">
    <property type="term" value="F:transferase activity"/>
    <property type="evidence" value="ECO:0007669"/>
    <property type="project" value="UniProtKB-KW"/>
</dbReference>
<evidence type="ECO:0000313" key="9">
    <source>
        <dbReference type="Proteomes" id="UP001210925"/>
    </source>
</evidence>
<protein>
    <recommendedName>
        <fullName evidence="7">RING-type domain-containing protein</fullName>
    </recommendedName>
</protein>
<keyword evidence="2" id="KW-0479">Metal-binding</keyword>
<name>A0AAD5UD79_9FUNG</name>
<evidence type="ECO:0000256" key="6">
    <source>
        <dbReference type="ARBA" id="ARBA00022833"/>
    </source>
</evidence>
<dbReference type="GO" id="GO:0008270">
    <property type="term" value="F:zinc ion binding"/>
    <property type="evidence" value="ECO:0007669"/>
    <property type="project" value="UniProtKB-KW"/>
</dbReference>
<feature type="domain" description="RING-type" evidence="7">
    <location>
        <begin position="1"/>
        <end position="336"/>
    </location>
</feature>
<dbReference type="InterPro" id="IPR044066">
    <property type="entry name" value="TRIAD_supradom"/>
</dbReference>
<dbReference type="EMBL" id="JADGKB010000180">
    <property type="protein sequence ID" value="KAJ3251497.1"/>
    <property type="molecule type" value="Genomic_DNA"/>
</dbReference>
<evidence type="ECO:0000256" key="3">
    <source>
        <dbReference type="ARBA" id="ARBA00022737"/>
    </source>
</evidence>
<evidence type="ECO:0000256" key="1">
    <source>
        <dbReference type="ARBA" id="ARBA00022679"/>
    </source>
</evidence>
<sequence length="414" mass="47258">MSDLRQAIALSIQEANVSDENKDFTLAASIYRQELVELEQTIKICTVIQDTGLNSILEAIQTEEQREARDRDMAFSLATNLDRRNRRDPLLNVPDASLLLSDKPPTASDSKIKSTADLKVRFHEPKPCAEMSSSKDYQPSTKMSTSKDYQYTSSIGSVSRDYLPKEPLDLNPVEAGIKELTLVDRKLKSRMDESNKGPCISCFSMSSVKLSCNHHYCFDCLKEICLTAIKDISFFPARCCQIQISATYIEQALSKSELDTYYGRKTSLESVSINNIDPEFRKMVLSFGWKICPHCGVGVEKTVDCNHMTCIVCKGEFCYLCNAKWVPRRCSCNIWAPGELEAIIDDRAPYARPAERARLRQVYEHHDTHVHKWTKVYISYRYRKCSSCTWVCNMWYWNCDGCATNRCGKCAFNR</sequence>
<evidence type="ECO:0000256" key="4">
    <source>
        <dbReference type="ARBA" id="ARBA00022771"/>
    </source>
</evidence>